<keyword evidence="1" id="KW-1133">Transmembrane helix</keyword>
<proteinExistence type="predicted"/>
<keyword evidence="1" id="KW-0812">Transmembrane</keyword>
<keyword evidence="1" id="KW-0472">Membrane</keyword>
<reference evidence="3" key="1">
    <citation type="submission" date="2017-09" db="EMBL/GenBank/DDBJ databases">
        <title>Depth-based differentiation of microbial function through sediment-hosted aquifers and enrichment of novel symbionts in the deep terrestrial subsurface.</title>
        <authorList>
            <person name="Probst A.J."/>
            <person name="Ladd B."/>
            <person name="Jarett J.K."/>
            <person name="Geller-Mcgrath D.E."/>
            <person name="Sieber C.M.K."/>
            <person name="Emerson J.B."/>
            <person name="Anantharaman K."/>
            <person name="Thomas B.C."/>
            <person name="Malmstrom R."/>
            <person name="Stieglmeier M."/>
            <person name="Klingl A."/>
            <person name="Woyke T."/>
            <person name="Ryan C.M."/>
            <person name="Banfield J.F."/>
        </authorList>
    </citation>
    <scope>NUCLEOTIDE SEQUENCE [LARGE SCALE GENOMIC DNA]</scope>
</reference>
<evidence type="ECO:0000256" key="1">
    <source>
        <dbReference type="SAM" id="Phobius"/>
    </source>
</evidence>
<dbReference type="Gene3D" id="2.60.40.1120">
    <property type="entry name" value="Carboxypeptidase-like, regulatory domain"/>
    <property type="match status" value="1"/>
</dbReference>
<dbReference type="Proteomes" id="UP000230611">
    <property type="component" value="Unassembled WGS sequence"/>
</dbReference>
<evidence type="ECO:0000313" key="2">
    <source>
        <dbReference type="EMBL" id="PJB16920.1"/>
    </source>
</evidence>
<accession>A0A2M8AH34</accession>
<feature type="transmembrane region" description="Helical" evidence="1">
    <location>
        <begin position="20"/>
        <end position="41"/>
    </location>
</feature>
<sequence>MQIANCKLQNLKMGFTFIEVLVGTALILVVFSGIFGAYQLGLKVVSQSRTRITATTLANQKIEMARNLDYDDVGTIGGIPSGTIPETETIARNNIDYTVKTTVVYIDDPLDGLAPTDTLSNDYKRVKVKVSWAGRFTGKVELITDVAPKGVESEIGGGTLAISVFDASGIGAPQVDLHIVNGQVSPAIDVWYQTDSYGDLVLPGAPASIENYRITASKTGYSTDRTYGTEEVANPSKPHATVFAGQVTSISFSIDRLSTLSVDTQSPESESYWSDSFLDQGKISESNNVLVSEGEARLTKNELGEYLSSGYLISTTISPDPEKLLSWKEFSFTDTELSGTDLKYQILYFDGASWVLIPDADLAGNSIGFDVSPVDISGVPKGKYPEIRLKANFSTLDSSVTPVLYDWTVTWKSSQPKKIANVTFNLKGAKLIGTDADGDPVYKYSQNHTTNQVGHIDIPNLEWDSYSFSVDKATTGLDLISTEPEQPVNLLPNTSQSVILNLRAENTLLVTVKDSVTLNPIFAASVRVYSTAFGYDQTQPTDEIGQAFFIPLEVANYDLEITASGYQDYPGQVSVSGTTTKTVNLTKL</sequence>
<evidence type="ECO:0000313" key="3">
    <source>
        <dbReference type="Proteomes" id="UP000230611"/>
    </source>
</evidence>
<comment type="caution">
    <text evidence="2">The sequence shown here is derived from an EMBL/GenBank/DDBJ whole genome shotgun (WGS) entry which is preliminary data.</text>
</comment>
<name>A0A2M8AH34_9BACT</name>
<organism evidence="2 3">
    <name type="scientific">Candidatus Falkowbacteria bacterium CG_4_9_14_3_um_filter_38_19</name>
    <dbReference type="NCBI Taxonomy" id="1974559"/>
    <lineage>
        <taxon>Bacteria</taxon>
        <taxon>Candidatus Falkowiibacteriota</taxon>
    </lineage>
</organism>
<dbReference type="EMBL" id="PFUO01000080">
    <property type="protein sequence ID" value="PJB16920.1"/>
    <property type="molecule type" value="Genomic_DNA"/>
</dbReference>
<dbReference type="AlphaFoldDB" id="A0A2M8AH34"/>
<gene>
    <name evidence="2" type="ORF">CO116_01690</name>
</gene>
<protein>
    <recommendedName>
        <fullName evidence="4">PEGA domain-containing protein</fullName>
    </recommendedName>
</protein>
<evidence type="ECO:0008006" key="4">
    <source>
        <dbReference type="Google" id="ProtNLM"/>
    </source>
</evidence>